<feature type="domain" description="RIO kinase" evidence="16">
    <location>
        <begin position="69"/>
        <end position="308"/>
    </location>
</feature>
<dbReference type="GeneID" id="67018472"/>
<evidence type="ECO:0000313" key="18">
    <source>
        <dbReference type="Proteomes" id="UP000676310"/>
    </source>
</evidence>
<feature type="region of interest" description="Disordered" evidence="15">
    <location>
        <begin position="338"/>
        <end position="445"/>
    </location>
</feature>
<dbReference type="InterPro" id="IPR000687">
    <property type="entry name" value="RIO_kinase"/>
</dbReference>
<evidence type="ECO:0000256" key="9">
    <source>
        <dbReference type="ARBA" id="ARBA00022840"/>
    </source>
</evidence>
<dbReference type="Gene3D" id="1.10.510.10">
    <property type="entry name" value="Transferase(Phosphotransferase) domain 1"/>
    <property type="match status" value="1"/>
</dbReference>
<dbReference type="InterPro" id="IPR036388">
    <property type="entry name" value="WH-like_DNA-bd_sf"/>
</dbReference>
<keyword evidence="8" id="KW-0418">Kinase</keyword>
<dbReference type="Proteomes" id="UP000676310">
    <property type="component" value="Unassembled WGS sequence"/>
</dbReference>
<evidence type="ECO:0000256" key="6">
    <source>
        <dbReference type="ARBA" id="ARBA00022723"/>
    </source>
</evidence>
<evidence type="ECO:0000256" key="7">
    <source>
        <dbReference type="ARBA" id="ARBA00022741"/>
    </source>
</evidence>
<keyword evidence="5" id="KW-0808">Transferase</keyword>
<evidence type="ECO:0000256" key="1">
    <source>
        <dbReference type="ARBA" id="ARBA00001946"/>
    </source>
</evidence>
<dbReference type="SMART" id="SM00090">
    <property type="entry name" value="RIO"/>
    <property type="match status" value="1"/>
</dbReference>
<evidence type="ECO:0000259" key="16">
    <source>
        <dbReference type="SMART" id="SM00090"/>
    </source>
</evidence>
<comment type="similarity">
    <text evidence="2">Belongs to the protein kinase superfamily. RIO-type Ser/Thr kinase family.</text>
</comment>
<feature type="compositionally biased region" description="Basic and acidic residues" evidence="15">
    <location>
        <begin position="409"/>
        <end position="423"/>
    </location>
</feature>
<protein>
    <recommendedName>
        <fullName evidence="13">Serine/threonine-protein kinase RIO2</fullName>
        <ecNumber evidence="3">2.7.11.1</ecNumber>
    </recommendedName>
    <alternativeName>
        <fullName evidence="14">Serine/threonine-protein kinase rio2</fullName>
    </alternativeName>
</protein>
<dbReference type="InterPro" id="IPR030484">
    <property type="entry name" value="Rio2"/>
</dbReference>
<dbReference type="EC" id="2.7.11.1" evidence="3"/>
<dbReference type="AlphaFoldDB" id="A0A8J2N0Z9"/>
<dbReference type="PROSITE" id="PS01245">
    <property type="entry name" value="RIO1"/>
    <property type="match status" value="1"/>
</dbReference>
<dbReference type="GO" id="GO:0030688">
    <property type="term" value="C:preribosome, small subunit precursor"/>
    <property type="evidence" value="ECO:0007669"/>
    <property type="project" value="TreeGrafter"/>
</dbReference>
<dbReference type="RefSeq" id="XP_043170126.1">
    <property type="nucleotide sequence ID" value="XM_043314191.1"/>
</dbReference>
<evidence type="ECO:0000256" key="15">
    <source>
        <dbReference type="SAM" id="MobiDB-lite"/>
    </source>
</evidence>
<organism evidence="17 18">
    <name type="scientific">Alternaria atra</name>
    <dbReference type="NCBI Taxonomy" id="119953"/>
    <lineage>
        <taxon>Eukaryota</taxon>
        <taxon>Fungi</taxon>
        <taxon>Dikarya</taxon>
        <taxon>Ascomycota</taxon>
        <taxon>Pezizomycotina</taxon>
        <taxon>Dothideomycetes</taxon>
        <taxon>Pleosporomycetidae</taxon>
        <taxon>Pleosporales</taxon>
        <taxon>Pleosporineae</taxon>
        <taxon>Pleosporaceae</taxon>
        <taxon>Alternaria</taxon>
        <taxon>Alternaria sect. Ulocladioides</taxon>
    </lineage>
</organism>
<dbReference type="GO" id="GO:0005829">
    <property type="term" value="C:cytosol"/>
    <property type="evidence" value="ECO:0007669"/>
    <property type="project" value="TreeGrafter"/>
</dbReference>
<dbReference type="GO" id="GO:0005524">
    <property type="term" value="F:ATP binding"/>
    <property type="evidence" value="ECO:0007669"/>
    <property type="project" value="UniProtKB-KW"/>
</dbReference>
<evidence type="ECO:0000256" key="10">
    <source>
        <dbReference type="ARBA" id="ARBA00022842"/>
    </source>
</evidence>
<keyword evidence="9" id="KW-0067">ATP-binding</keyword>
<evidence type="ECO:0000256" key="2">
    <source>
        <dbReference type="ARBA" id="ARBA00009196"/>
    </source>
</evidence>
<dbReference type="Gene3D" id="1.10.10.10">
    <property type="entry name" value="Winged helix-like DNA-binding domain superfamily/Winged helix DNA-binding domain"/>
    <property type="match status" value="1"/>
</dbReference>
<evidence type="ECO:0000256" key="12">
    <source>
        <dbReference type="ARBA" id="ARBA00048679"/>
    </source>
</evidence>
<keyword evidence="6" id="KW-0479">Metal-binding</keyword>
<dbReference type="PANTHER" id="PTHR45852:SF1">
    <property type="entry name" value="SERINE_THREONINE-PROTEIN KINASE RIO2"/>
    <property type="match status" value="1"/>
</dbReference>
<dbReference type="FunFam" id="3.30.200.20:FF:000052">
    <property type="entry name" value="Serine/threonine-protein kinase RIO2"/>
    <property type="match status" value="1"/>
</dbReference>
<accession>A0A8J2N0Z9</accession>
<evidence type="ECO:0000256" key="8">
    <source>
        <dbReference type="ARBA" id="ARBA00022777"/>
    </source>
</evidence>
<dbReference type="OrthoDB" id="10258631at2759"/>
<evidence type="ECO:0000256" key="4">
    <source>
        <dbReference type="ARBA" id="ARBA00022527"/>
    </source>
</evidence>
<comment type="cofactor">
    <cofactor evidence="1">
        <name>Mg(2+)</name>
        <dbReference type="ChEBI" id="CHEBI:18420"/>
    </cofactor>
</comment>
<dbReference type="GO" id="GO:0046872">
    <property type="term" value="F:metal ion binding"/>
    <property type="evidence" value="ECO:0007669"/>
    <property type="project" value="UniProtKB-KW"/>
</dbReference>
<comment type="caution">
    <text evidence="17">The sequence shown here is derived from an EMBL/GenBank/DDBJ whole genome shotgun (WGS) entry which is preliminary data.</text>
</comment>
<evidence type="ECO:0000256" key="13">
    <source>
        <dbReference type="ARBA" id="ARBA00068353"/>
    </source>
</evidence>
<comment type="catalytic activity">
    <reaction evidence="12">
        <text>L-seryl-[protein] + ATP = O-phospho-L-seryl-[protein] + ADP + H(+)</text>
        <dbReference type="Rhea" id="RHEA:17989"/>
        <dbReference type="Rhea" id="RHEA-COMP:9863"/>
        <dbReference type="Rhea" id="RHEA-COMP:11604"/>
        <dbReference type="ChEBI" id="CHEBI:15378"/>
        <dbReference type="ChEBI" id="CHEBI:29999"/>
        <dbReference type="ChEBI" id="CHEBI:30616"/>
        <dbReference type="ChEBI" id="CHEBI:83421"/>
        <dbReference type="ChEBI" id="CHEBI:456216"/>
        <dbReference type="EC" id="2.7.11.1"/>
    </reaction>
</comment>
<dbReference type="PANTHER" id="PTHR45852">
    <property type="entry name" value="SER/THR-PROTEIN KINASE RIO2"/>
    <property type="match status" value="1"/>
</dbReference>
<keyword evidence="7" id="KW-0547">Nucleotide-binding</keyword>
<name>A0A8J2N0Z9_9PLEO</name>
<evidence type="ECO:0000256" key="14">
    <source>
        <dbReference type="ARBA" id="ARBA00068837"/>
    </source>
</evidence>
<evidence type="ECO:0000256" key="5">
    <source>
        <dbReference type="ARBA" id="ARBA00022679"/>
    </source>
</evidence>
<dbReference type="InterPro" id="IPR036390">
    <property type="entry name" value="WH_DNA-bd_sf"/>
</dbReference>
<dbReference type="Pfam" id="PF09202">
    <property type="entry name" value="Rio2_N"/>
    <property type="match status" value="1"/>
</dbReference>
<dbReference type="SUPFAM" id="SSF56112">
    <property type="entry name" value="Protein kinase-like (PK-like)"/>
    <property type="match status" value="1"/>
</dbReference>
<evidence type="ECO:0000256" key="11">
    <source>
        <dbReference type="ARBA" id="ARBA00047899"/>
    </source>
</evidence>
<evidence type="ECO:0000313" key="17">
    <source>
        <dbReference type="EMBL" id="CAG5163876.1"/>
    </source>
</evidence>
<dbReference type="InterPro" id="IPR018935">
    <property type="entry name" value="RIO_kinase_CS"/>
</dbReference>
<keyword evidence="4" id="KW-0723">Serine/threonine-protein kinase</keyword>
<comment type="catalytic activity">
    <reaction evidence="11">
        <text>L-threonyl-[protein] + ATP = O-phospho-L-threonyl-[protein] + ADP + H(+)</text>
        <dbReference type="Rhea" id="RHEA:46608"/>
        <dbReference type="Rhea" id="RHEA-COMP:11060"/>
        <dbReference type="Rhea" id="RHEA-COMP:11605"/>
        <dbReference type="ChEBI" id="CHEBI:15378"/>
        <dbReference type="ChEBI" id="CHEBI:30013"/>
        <dbReference type="ChEBI" id="CHEBI:30616"/>
        <dbReference type="ChEBI" id="CHEBI:61977"/>
        <dbReference type="ChEBI" id="CHEBI:456216"/>
        <dbReference type="EC" id="2.7.11.1"/>
    </reaction>
</comment>
<reference evidence="17" key="1">
    <citation type="submission" date="2021-05" db="EMBL/GenBank/DDBJ databases">
        <authorList>
            <person name="Stam R."/>
        </authorList>
    </citation>
    <scope>NUCLEOTIDE SEQUENCE</scope>
    <source>
        <strain evidence="17">CS162</strain>
    </source>
</reference>
<gene>
    <name evidence="17" type="ORF">ALTATR162_LOCUS6569</name>
</gene>
<dbReference type="Gene3D" id="3.30.200.20">
    <property type="entry name" value="Phosphorylase Kinase, domain 1"/>
    <property type="match status" value="1"/>
</dbReference>
<feature type="compositionally biased region" description="Polar residues" evidence="15">
    <location>
        <begin position="390"/>
        <end position="406"/>
    </location>
</feature>
<dbReference type="Pfam" id="PF01163">
    <property type="entry name" value="RIO1"/>
    <property type="match status" value="1"/>
</dbReference>
<evidence type="ECO:0000256" key="3">
    <source>
        <dbReference type="ARBA" id="ARBA00012513"/>
    </source>
</evidence>
<feature type="compositionally biased region" description="Acidic residues" evidence="15">
    <location>
        <begin position="348"/>
        <end position="374"/>
    </location>
</feature>
<dbReference type="GO" id="GO:0004674">
    <property type="term" value="F:protein serine/threonine kinase activity"/>
    <property type="evidence" value="ECO:0007669"/>
    <property type="project" value="UniProtKB-KW"/>
</dbReference>
<dbReference type="SUPFAM" id="SSF46785">
    <property type="entry name" value="Winged helix' DNA-binding domain"/>
    <property type="match status" value="1"/>
</dbReference>
<dbReference type="GO" id="GO:0030490">
    <property type="term" value="P:maturation of SSU-rRNA"/>
    <property type="evidence" value="ECO:0007669"/>
    <property type="project" value="TreeGrafter"/>
</dbReference>
<feature type="compositionally biased region" description="Basic residues" evidence="15">
    <location>
        <begin position="436"/>
        <end position="445"/>
    </location>
</feature>
<dbReference type="InterPro" id="IPR018934">
    <property type="entry name" value="RIO_dom"/>
</dbReference>
<dbReference type="InterPro" id="IPR011009">
    <property type="entry name" value="Kinase-like_dom_sf"/>
</dbReference>
<keyword evidence="18" id="KW-1185">Reference proteome</keyword>
<dbReference type="CDD" id="cd05144">
    <property type="entry name" value="RIO2_C"/>
    <property type="match status" value="1"/>
</dbReference>
<dbReference type="EMBL" id="CAJRGZ010000019">
    <property type="protein sequence ID" value="CAG5163876.1"/>
    <property type="molecule type" value="Genomic_DNA"/>
</dbReference>
<dbReference type="FunFam" id="1.10.510.10:FF:000566">
    <property type="entry name" value="Serine/threonine-protein kinase rio2"/>
    <property type="match status" value="1"/>
</dbReference>
<dbReference type="InterPro" id="IPR015285">
    <property type="entry name" value="RIO2_wHTH_N"/>
</dbReference>
<proteinExistence type="inferred from homology"/>
<dbReference type="GO" id="GO:0005634">
    <property type="term" value="C:nucleus"/>
    <property type="evidence" value="ECO:0007669"/>
    <property type="project" value="TreeGrafter"/>
</dbReference>
<dbReference type="FunFam" id="1.10.10.10:FF:000053">
    <property type="entry name" value="Serine/threonine-protein kinase RIO2"/>
    <property type="match status" value="1"/>
</dbReference>
<keyword evidence="10" id="KW-0460">Magnesium</keyword>
<sequence>MKLNVKNIRYLAADDWRVLTAVCARTVFSRNHEVVPTPLIAQIAALRSGTGVHRCISNLAKIGLIAKVRNAKYDGYRLTYGGLDYLALHTHQKASTVYSVGNQIGIGKESDIIVCADETGKQLVLKIHRLGRISFRTVKANRDYLRNRQGGSWMYMSRLAALKEFEFMKALRAEGFPVPEPVGQNRHTVIMSLIDGFPLRQISKVGDPQELYAELLALIVRLAQYGLIHGDFNEFNIMIEEKTEKDGSLSLVPTLIDFPQMVSIDHANAEYYFDRDVACVKRFFDRRFGFKSDEPGPFFKDATKKLVKRLDVEVQASGFSKKMAKELELYMKEHGIDGDAGDVAAGVDGEEGEEGDDDDEAGVEDDEFGDEEDGGVSLEGGPVGDEMSASGDTTTDGQPSLTSQMTILEIRDNDPLPDLKDIKPPQPSEPTMTTKAAKKKAGWAI</sequence>